<evidence type="ECO:0000259" key="1">
    <source>
        <dbReference type="Pfam" id="PF01170"/>
    </source>
</evidence>
<keyword evidence="3" id="KW-1185">Reference proteome</keyword>
<dbReference type="GO" id="GO:0043527">
    <property type="term" value="C:tRNA methyltransferase complex"/>
    <property type="evidence" value="ECO:0007669"/>
    <property type="project" value="UniProtKB-ARBA"/>
</dbReference>
<dbReference type="EMBL" id="SJOL01005051">
    <property type="protein sequence ID" value="TGZ70868.1"/>
    <property type="molecule type" value="Genomic_DNA"/>
</dbReference>
<accession>A0A4S2M9P9</accession>
<proteinExistence type="predicted"/>
<dbReference type="PANTHER" id="PTHR14911:SF13">
    <property type="entry name" value="TRNA (GUANINE(6)-N2)-METHYLTRANSFERASE THUMP3"/>
    <property type="match status" value="1"/>
</dbReference>
<dbReference type="InterPro" id="IPR029063">
    <property type="entry name" value="SAM-dependent_MTases_sf"/>
</dbReference>
<feature type="domain" description="Ribosomal RNA large subunit methyltransferase K/L-like methyltransferase" evidence="1">
    <location>
        <begin position="221"/>
        <end position="357"/>
    </location>
</feature>
<dbReference type="InterPro" id="IPR000241">
    <property type="entry name" value="RlmKL-like_Mtase"/>
</dbReference>
<protein>
    <recommendedName>
        <fullName evidence="1">Ribosomal RNA large subunit methyltransferase K/L-like methyltransferase domain-containing protein</fullName>
    </recommendedName>
</protein>
<gene>
    <name evidence="2" type="ORF">CRM22_002946</name>
</gene>
<dbReference type="Gene3D" id="3.40.50.150">
    <property type="entry name" value="Vaccinia Virus protein VP39"/>
    <property type="match status" value="1"/>
</dbReference>
<dbReference type="PANTHER" id="PTHR14911">
    <property type="entry name" value="THUMP DOMAIN-CONTAINING"/>
    <property type="match status" value="1"/>
</dbReference>
<dbReference type="GO" id="GO:0030488">
    <property type="term" value="P:tRNA methylation"/>
    <property type="evidence" value="ECO:0007669"/>
    <property type="project" value="TreeGrafter"/>
</dbReference>
<dbReference type="STRING" id="147828.A0A4S2M9P9"/>
<dbReference type="Gene3D" id="3.30.2130.30">
    <property type="match status" value="1"/>
</dbReference>
<sequence>MRDRLTISLSGAKYMPDLSKVDFGDDFVRFLCTAGEGMSQMVIDELRELANGITQFPGKVVFRAKYSELPNLLNLKLVERIFLCILSVPVDSPRLACAVKDNSTPVLHIITALEKIDLFQFSQSIYLWERSCRETPLVPSDAVRPGFLFRARLFVKLRPKCLIRYTESVRRSAEHFLERRMNITFTRDAKLEINLILSNNVLFLGLPLTKEPISKRIYTLHRGLRPTSATAIVTHIQDGVILDPMCGKGILLCEAASNCKKRMLSDRESTEQSHFYLIGSDCSLNQLTHARDNLSNMQSSLIWDLVLCTIERTPFRAGVCDSVACDLPFGKKYGAYTRGSEEFNQMAIQRCHQNCAELLRCTLRSGGEFRLLVATRLSNWFVGLLSHMDLTVIHTHPMSMGATKAVIISGRKNRG</sequence>
<evidence type="ECO:0000313" key="3">
    <source>
        <dbReference type="Proteomes" id="UP000308267"/>
    </source>
</evidence>
<evidence type="ECO:0000313" key="2">
    <source>
        <dbReference type="EMBL" id="TGZ70868.1"/>
    </source>
</evidence>
<comment type="caution">
    <text evidence="2">The sequence shown here is derived from an EMBL/GenBank/DDBJ whole genome shotgun (WGS) entry which is preliminary data.</text>
</comment>
<dbReference type="GO" id="GO:0016423">
    <property type="term" value="F:tRNA (guanine) methyltransferase activity"/>
    <property type="evidence" value="ECO:0007669"/>
    <property type="project" value="TreeGrafter"/>
</dbReference>
<dbReference type="Pfam" id="PF01170">
    <property type="entry name" value="UPF0020"/>
    <property type="match status" value="1"/>
</dbReference>
<dbReference type="OrthoDB" id="2013972at2759"/>
<reference evidence="2 3" key="1">
    <citation type="journal article" date="2019" name="BMC Genomics">
        <title>New insights from Opisthorchis felineus genome: update on genomics of the epidemiologically important liver flukes.</title>
        <authorList>
            <person name="Ershov N.I."/>
            <person name="Mordvinov V.A."/>
            <person name="Prokhortchouk E.B."/>
            <person name="Pakharukova M.Y."/>
            <person name="Gunbin K.V."/>
            <person name="Ustyantsev K."/>
            <person name="Genaev M.A."/>
            <person name="Blinov A.G."/>
            <person name="Mazur A."/>
            <person name="Boulygina E."/>
            <person name="Tsygankova S."/>
            <person name="Khrameeva E."/>
            <person name="Chekanov N."/>
            <person name="Fan G."/>
            <person name="Xiao A."/>
            <person name="Zhang H."/>
            <person name="Xu X."/>
            <person name="Yang H."/>
            <person name="Solovyev V."/>
            <person name="Lee S.M."/>
            <person name="Liu X."/>
            <person name="Afonnikov D.A."/>
            <person name="Skryabin K.G."/>
        </authorList>
    </citation>
    <scope>NUCLEOTIDE SEQUENCE [LARGE SCALE GENOMIC DNA]</scope>
    <source>
        <strain evidence="2">AK-0245</strain>
        <tissue evidence="2">Whole organism</tissue>
    </source>
</reference>
<dbReference type="AlphaFoldDB" id="A0A4S2M9P9"/>
<dbReference type="SUPFAM" id="SSF53335">
    <property type="entry name" value="S-adenosyl-L-methionine-dependent methyltransferases"/>
    <property type="match status" value="1"/>
</dbReference>
<dbReference type="Proteomes" id="UP000308267">
    <property type="component" value="Unassembled WGS sequence"/>
</dbReference>
<dbReference type="CDD" id="cd11715">
    <property type="entry name" value="THUMP_AdoMetMT"/>
    <property type="match status" value="1"/>
</dbReference>
<organism evidence="2 3">
    <name type="scientific">Opisthorchis felineus</name>
    <dbReference type="NCBI Taxonomy" id="147828"/>
    <lineage>
        <taxon>Eukaryota</taxon>
        <taxon>Metazoa</taxon>
        <taxon>Spiralia</taxon>
        <taxon>Lophotrochozoa</taxon>
        <taxon>Platyhelminthes</taxon>
        <taxon>Trematoda</taxon>
        <taxon>Digenea</taxon>
        <taxon>Opisthorchiida</taxon>
        <taxon>Opisthorchiata</taxon>
        <taxon>Opisthorchiidae</taxon>
        <taxon>Opisthorchis</taxon>
    </lineage>
</organism>
<name>A0A4S2M9P9_OPIFE</name>